<keyword evidence="1" id="KW-0812">Transmembrane</keyword>
<keyword evidence="1" id="KW-0472">Membrane</keyword>
<accession>A0A811KPF5</accession>
<gene>
    <name evidence="2" type="ORF">BOKJ2_LOCUS7132</name>
</gene>
<comment type="caution">
    <text evidence="2">The sequence shown here is derived from an EMBL/GenBank/DDBJ whole genome shotgun (WGS) entry which is preliminary data.</text>
</comment>
<keyword evidence="3" id="KW-1185">Reference proteome</keyword>
<dbReference type="Proteomes" id="UP000783686">
    <property type="component" value="Unassembled WGS sequence"/>
</dbReference>
<feature type="transmembrane region" description="Helical" evidence="1">
    <location>
        <begin position="54"/>
        <end position="73"/>
    </location>
</feature>
<organism evidence="2 3">
    <name type="scientific">Bursaphelenchus okinawaensis</name>
    <dbReference type="NCBI Taxonomy" id="465554"/>
    <lineage>
        <taxon>Eukaryota</taxon>
        <taxon>Metazoa</taxon>
        <taxon>Ecdysozoa</taxon>
        <taxon>Nematoda</taxon>
        <taxon>Chromadorea</taxon>
        <taxon>Rhabditida</taxon>
        <taxon>Tylenchina</taxon>
        <taxon>Tylenchomorpha</taxon>
        <taxon>Aphelenchoidea</taxon>
        <taxon>Aphelenchoididae</taxon>
        <taxon>Bursaphelenchus</taxon>
    </lineage>
</organism>
<dbReference type="EMBL" id="CAJFCW020000003">
    <property type="protein sequence ID" value="CAG9107958.1"/>
    <property type="molecule type" value="Genomic_DNA"/>
</dbReference>
<protein>
    <submittedName>
        <fullName evidence="2">Uncharacterized protein</fullName>
    </submittedName>
</protein>
<dbReference type="AlphaFoldDB" id="A0A811KPF5"/>
<reference evidence="2" key="1">
    <citation type="submission" date="2020-09" db="EMBL/GenBank/DDBJ databases">
        <authorList>
            <person name="Kikuchi T."/>
        </authorList>
    </citation>
    <scope>NUCLEOTIDE SEQUENCE</scope>
    <source>
        <strain evidence="2">SH1</strain>
    </source>
</reference>
<feature type="transmembrane region" description="Helical" evidence="1">
    <location>
        <begin position="20"/>
        <end position="42"/>
    </location>
</feature>
<evidence type="ECO:0000313" key="3">
    <source>
        <dbReference type="Proteomes" id="UP000614601"/>
    </source>
</evidence>
<evidence type="ECO:0000256" key="1">
    <source>
        <dbReference type="SAM" id="Phobius"/>
    </source>
</evidence>
<dbReference type="Proteomes" id="UP000614601">
    <property type="component" value="Unassembled WGS sequence"/>
</dbReference>
<name>A0A811KPF5_9BILA</name>
<keyword evidence="1" id="KW-1133">Transmembrane helix</keyword>
<proteinExistence type="predicted"/>
<dbReference type="EMBL" id="CAJFDH010000003">
    <property type="protein sequence ID" value="CAD5217527.1"/>
    <property type="molecule type" value="Genomic_DNA"/>
</dbReference>
<evidence type="ECO:0000313" key="2">
    <source>
        <dbReference type="EMBL" id="CAD5217527.1"/>
    </source>
</evidence>
<sequence length="91" mass="10245">MVVLSVLVVLANRWKNSIMYVVFMVANALDTIANMILLGLRVHVVIKGTAPNTYVVYGVITVKILMILIQILVQPFAAKLCWRIHKFESAF</sequence>